<reference evidence="2 3" key="1">
    <citation type="submission" date="2020-08" db="EMBL/GenBank/DDBJ databases">
        <title>The Agave Microbiome: Exploring the role of microbial communities in plant adaptations to desert environments.</title>
        <authorList>
            <person name="Partida-Martinez L.P."/>
        </authorList>
    </citation>
    <scope>NUCLEOTIDE SEQUENCE [LARGE SCALE GENOMIC DNA]</scope>
    <source>
        <strain evidence="2 3">AS2.3</strain>
    </source>
</reference>
<protein>
    <submittedName>
        <fullName evidence="2">Low affinity Fe/Cu permease</fullName>
    </submittedName>
</protein>
<evidence type="ECO:0000256" key="1">
    <source>
        <dbReference type="SAM" id="Phobius"/>
    </source>
</evidence>
<feature type="transmembrane region" description="Helical" evidence="1">
    <location>
        <begin position="21"/>
        <end position="41"/>
    </location>
</feature>
<comment type="caution">
    <text evidence="2">The sequence shown here is derived from an EMBL/GenBank/DDBJ whole genome shotgun (WGS) entry which is preliminary data.</text>
</comment>
<dbReference type="Proteomes" id="UP000517753">
    <property type="component" value="Unassembled WGS sequence"/>
</dbReference>
<sequence length="122" mass="13152">MLRKLNEVGSRIAGRTADLAGAPLAIILVAMFCAGWFLRAGVAGENTLTLILSVASITLTQMVLNGQRRSEQALHLKMDELVYAIEGARNAVAGIETKSTDELDALRRTGEAAENELEKRDV</sequence>
<dbReference type="EMBL" id="JACCBY010000001">
    <property type="protein sequence ID" value="NYD89115.1"/>
    <property type="molecule type" value="Genomic_DNA"/>
</dbReference>
<keyword evidence="1" id="KW-1133">Transmembrane helix</keyword>
<keyword evidence="1" id="KW-0812">Transmembrane</keyword>
<name>A0A7Y9FKU6_9SPHN</name>
<dbReference type="Pfam" id="PF04120">
    <property type="entry name" value="Iron_permease"/>
    <property type="match status" value="1"/>
</dbReference>
<dbReference type="RefSeq" id="WP_179507620.1">
    <property type="nucleotide sequence ID" value="NZ_JACCBY010000001.1"/>
</dbReference>
<keyword evidence="1" id="KW-0472">Membrane</keyword>
<proteinExistence type="predicted"/>
<gene>
    <name evidence="2" type="ORF">HD841_000884</name>
</gene>
<organism evidence="2 3">
    <name type="scientific">Sphingomonas melonis</name>
    <dbReference type="NCBI Taxonomy" id="152682"/>
    <lineage>
        <taxon>Bacteria</taxon>
        <taxon>Pseudomonadati</taxon>
        <taxon>Pseudomonadota</taxon>
        <taxon>Alphaproteobacteria</taxon>
        <taxon>Sphingomonadales</taxon>
        <taxon>Sphingomonadaceae</taxon>
        <taxon>Sphingomonas</taxon>
    </lineage>
</organism>
<evidence type="ECO:0000313" key="3">
    <source>
        <dbReference type="Proteomes" id="UP000517753"/>
    </source>
</evidence>
<dbReference type="GO" id="GO:0055085">
    <property type="term" value="P:transmembrane transport"/>
    <property type="evidence" value="ECO:0007669"/>
    <property type="project" value="InterPro"/>
</dbReference>
<dbReference type="InterPro" id="IPR007251">
    <property type="entry name" value="Iron_permease_Fet4"/>
</dbReference>
<dbReference type="AlphaFoldDB" id="A0A7Y9FKU6"/>
<keyword evidence="3" id="KW-1185">Reference proteome</keyword>
<accession>A0A7Y9FKU6</accession>
<evidence type="ECO:0000313" key="2">
    <source>
        <dbReference type="EMBL" id="NYD89115.1"/>
    </source>
</evidence>